<dbReference type="HAMAP" id="MF_00995">
    <property type="entry name" value="MqnA"/>
    <property type="match status" value="1"/>
</dbReference>
<evidence type="ECO:0000256" key="3">
    <source>
        <dbReference type="ARBA" id="ARBA00023239"/>
    </source>
</evidence>
<reference evidence="5 6" key="1">
    <citation type="submission" date="2024-01" db="EMBL/GenBank/DDBJ databases">
        <title>Niabella digestum sp. nov., isolated from waste digestion system.</title>
        <authorList>
            <person name="Zhang L."/>
        </authorList>
    </citation>
    <scope>NUCLEOTIDE SEQUENCE [LARGE SCALE GENOMIC DNA]</scope>
    <source>
        <strain evidence="5 6">A18</strain>
    </source>
</reference>
<sequence length="247" mass="28076">MEEKIRVGIVSYLNSRPLIYGLQRLPIKDKITLIEEYPALLADMLQKGNIDVGLVPVAIIPELPQSYICGNYCIGSVGDVASVALFSEVPVQQVETIYLDYQSRSSVKLLQWLVQHYWKINPKYVEAQNEDYIQQIRGNTAALIIGDRALKYRSQAQYIYDLAGEWKAATGLPFVFAAWVSSRPLPEAFIQEFDEANSYGLLHIDEIAQAHNNGVYDLKKYYSQDLSYELDAEKRKGLELFLNTISK</sequence>
<keyword evidence="2 4" id="KW-0474">Menaquinone biosynthesis</keyword>
<dbReference type="CDD" id="cd13634">
    <property type="entry name" value="PBP2_Sco4506"/>
    <property type="match status" value="1"/>
</dbReference>
<dbReference type="Proteomes" id="UP001357452">
    <property type="component" value="Unassembled WGS sequence"/>
</dbReference>
<protein>
    <recommendedName>
        <fullName evidence="4">Chorismate dehydratase</fullName>
        <ecNumber evidence="4">4.2.1.151</ecNumber>
    </recommendedName>
    <alternativeName>
        <fullName evidence="4">Menaquinone biosynthetic enzyme MqnA</fullName>
    </alternativeName>
</protein>
<dbReference type="Pfam" id="PF02621">
    <property type="entry name" value="VitK2_biosynth"/>
    <property type="match status" value="1"/>
</dbReference>
<proteinExistence type="inferred from homology"/>
<accession>A0ABU7RD30</accession>
<comment type="similarity">
    <text evidence="4">Belongs to the MqnA/MqnD family. MqnA subfamily.</text>
</comment>
<dbReference type="EC" id="4.2.1.151" evidence="4"/>
<evidence type="ECO:0000256" key="1">
    <source>
        <dbReference type="ARBA" id="ARBA00004863"/>
    </source>
</evidence>
<gene>
    <name evidence="4" type="primary">mqnA</name>
    <name evidence="5" type="ORF">V2H41_01320</name>
</gene>
<comment type="pathway">
    <text evidence="1 4">Quinol/quinone metabolism; menaquinone biosynthesis.</text>
</comment>
<keyword evidence="3 4" id="KW-0456">Lyase</keyword>
<dbReference type="InterPro" id="IPR030868">
    <property type="entry name" value="MqnA"/>
</dbReference>
<evidence type="ECO:0000256" key="4">
    <source>
        <dbReference type="HAMAP-Rule" id="MF_00995"/>
    </source>
</evidence>
<dbReference type="RefSeq" id="WP_330973308.1">
    <property type="nucleotide sequence ID" value="NZ_JAZGLY010000001.1"/>
</dbReference>
<dbReference type="SUPFAM" id="SSF53850">
    <property type="entry name" value="Periplasmic binding protein-like II"/>
    <property type="match status" value="1"/>
</dbReference>
<dbReference type="EMBL" id="JAZGLY010000001">
    <property type="protein sequence ID" value="MEE6185902.1"/>
    <property type="molecule type" value="Genomic_DNA"/>
</dbReference>
<dbReference type="PANTHER" id="PTHR37690:SF1">
    <property type="entry name" value="CHORISMATE DEHYDRATASE"/>
    <property type="match status" value="1"/>
</dbReference>
<dbReference type="PANTHER" id="PTHR37690">
    <property type="entry name" value="CHORISMATE DEHYDRATASE"/>
    <property type="match status" value="1"/>
</dbReference>
<name>A0ABU7RD30_9BACT</name>
<organism evidence="5 6">
    <name type="scientific">Niabella digestorum</name>
    <dbReference type="NCBI Taxonomy" id="3117701"/>
    <lineage>
        <taxon>Bacteria</taxon>
        <taxon>Pseudomonadati</taxon>
        <taxon>Bacteroidota</taxon>
        <taxon>Chitinophagia</taxon>
        <taxon>Chitinophagales</taxon>
        <taxon>Chitinophagaceae</taxon>
        <taxon>Niabella</taxon>
    </lineage>
</organism>
<dbReference type="Gene3D" id="3.40.190.10">
    <property type="entry name" value="Periplasmic binding protein-like II"/>
    <property type="match status" value="2"/>
</dbReference>
<evidence type="ECO:0000313" key="5">
    <source>
        <dbReference type="EMBL" id="MEE6185902.1"/>
    </source>
</evidence>
<comment type="caution">
    <text evidence="5">The sequence shown here is derived from an EMBL/GenBank/DDBJ whole genome shotgun (WGS) entry which is preliminary data.</text>
</comment>
<comment type="catalytic activity">
    <reaction evidence="4">
        <text>chorismate = 3-[(1-carboxyvinyl)-oxy]benzoate + H2O</text>
        <dbReference type="Rhea" id="RHEA:40051"/>
        <dbReference type="ChEBI" id="CHEBI:15377"/>
        <dbReference type="ChEBI" id="CHEBI:29748"/>
        <dbReference type="ChEBI" id="CHEBI:76981"/>
        <dbReference type="EC" id="4.2.1.151"/>
    </reaction>
</comment>
<dbReference type="InterPro" id="IPR003773">
    <property type="entry name" value="Menaquinone_biosynth"/>
</dbReference>
<evidence type="ECO:0000256" key="2">
    <source>
        <dbReference type="ARBA" id="ARBA00022428"/>
    </source>
</evidence>
<comment type="function">
    <text evidence="4">Catalyzes the dehydration of chorismate into 3-[(1-carboxyvinyl)oxy]benzoate, a step in the biosynthesis of menaquinone (MK, vitamin K2).</text>
</comment>
<keyword evidence="6" id="KW-1185">Reference proteome</keyword>
<evidence type="ECO:0000313" key="6">
    <source>
        <dbReference type="Proteomes" id="UP001357452"/>
    </source>
</evidence>